<dbReference type="GO" id="GO:0008641">
    <property type="term" value="F:ubiquitin-like modifier activating enzyme activity"/>
    <property type="evidence" value="ECO:0007669"/>
    <property type="project" value="InterPro"/>
</dbReference>
<gene>
    <name evidence="1" type="ORF">S01H1_49116</name>
</gene>
<dbReference type="EMBL" id="BARS01031571">
    <property type="protein sequence ID" value="GAG19657.1"/>
    <property type="molecule type" value="Genomic_DNA"/>
</dbReference>
<dbReference type="Gene3D" id="3.40.50.720">
    <property type="entry name" value="NAD(P)-binding Rossmann-like Domain"/>
    <property type="match status" value="1"/>
</dbReference>
<comment type="caution">
    <text evidence="1">The sequence shown here is derived from an EMBL/GenBank/DDBJ whole genome shotgun (WGS) entry which is preliminary data.</text>
</comment>
<organism evidence="1">
    <name type="scientific">marine sediment metagenome</name>
    <dbReference type="NCBI Taxonomy" id="412755"/>
    <lineage>
        <taxon>unclassified sequences</taxon>
        <taxon>metagenomes</taxon>
        <taxon>ecological metagenomes</taxon>
    </lineage>
</organism>
<proteinExistence type="predicted"/>
<evidence type="ECO:0000313" key="1">
    <source>
        <dbReference type="EMBL" id="GAG19657.1"/>
    </source>
</evidence>
<name>X0W8S8_9ZZZZ</name>
<feature type="non-terminal residue" evidence="1">
    <location>
        <position position="1"/>
    </location>
</feature>
<dbReference type="InterPro" id="IPR035985">
    <property type="entry name" value="Ubiquitin-activating_enz"/>
</dbReference>
<accession>X0W8S8</accession>
<protein>
    <recommendedName>
        <fullName evidence="2">THIF-type NAD/FAD binding fold domain-containing protein</fullName>
    </recommendedName>
</protein>
<evidence type="ECO:0008006" key="2">
    <source>
        <dbReference type="Google" id="ProtNLM"/>
    </source>
</evidence>
<reference evidence="1" key="1">
    <citation type="journal article" date="2014" name="Front. Microbiol.">
        <title>High frequency of phylogenetically diverse reductive dehalogenase-homologous genes in deep subseafloor sedimentary metagenomes.</title>
        <authorList>
            <person name="Kawai M."/>
            <person name="Futagami T."/>
            <person name="Toyoda A."/>
            <person name="Takaki Y."/>
            <person name="Nishi S."/>
            <person name="Hori S."/>
            <person name="Arai W."/>
            <person name="Tsubouchi T."/>
            <person name="Morono Y."/>
            <person name="Uchiyama I."/>
            <person name="Ito T."/>
            <person name="Fujiyama A."/>
            <person name="Inagaki F."/>
            <person name="Takami H."/>
        </authorList>
    </citation>
    <scope>NUCLEOTIDE SEQUENCE</scope>
    <source>
        <strain evidence="1">Expedition CK06-06</strain>
    </source>
</reference>
<dbReference type="SUPFAM" id="SSF69572">
    <property type="entry name" value="Activating enzymes of the ubiquitin-like proteins"/>
    <property type="match status" value="1"/>
</dbReference>
<dbReference type="AlphaFoldDB" id="X0W8S8"/>
<sequence>ISIIASIQVSEAVRVLLGRSPNLANKLIFCDLEDLSFEKIVLAKVETCPVCGSKPRSEPSTIKHDPVQEICGREGRRVFVFTPDDALDIDLAGLNSRLRAAGYQPSVEAKLGTTFSKGSVKGSVLKSGVVILEGVDGMDEAIRLRGSLLPGV</sequence>